<dbReference type="Pfam" id="PF20136">
    <property type="entry name" value="DUF6526"/>
    <property type="match status" value="1"/>
</dbReference>
<reference evidence="2 3" key="1">
    <citation type="journal article" date="2018" name="ISME J.">
        <title>A methanotrophic archaeon couples anaerobic oxidation of methane to Fe(III) reduction.</title>
        <authorList>
            <person name="Cai C."/>
            <person name="Leu A.O."/>
            <person name="Xie G.J."/>
            <person name="Guo J."/>
            <person name="Feng Y."/>
            <person name="Zhao J.X."/>
            <person name="Tyson G.W."/>
            <person name="Yuan Z."/>
            <person name="Hu S."/>
        </authorList>
    </citation>
    <scope>NUCLEOTIDE SEQUENCE [LARGE SCALE GENOMIC DNA]</scope>
    <source>
        <strain evidence="2">FeB_12</strain>
    </source>
</reference>
<accession>A0A855XCW6</accession>
<evidence type="ECO:0000313" key="3">
    <source>
        <dbReference type="Proteomes" id="UP000250918"/>
    </source>
</evidence>
<evidence type="ECO:0000256" key="1">
    <source>
        <dbReference type="SAM" id="Phobius"/>
    </source>
</evidence>
<feature type="transmembrane region" description="Helical" evidence="1">
    <location>
        <begin position="48"/>
        <end position="69"/>
    </location>
</feature>
<sequence length="144" mass="16520">MPVQTYANHRRTVFLYHAVLMIVLLLTLIGSCVNLYKSFGDHQRLYSAALIFVLVLCMILLAIFARSFALKAQDRAIRSEENLRHYVMTGKLLDSRLTIRQIIGLRFASDAEFVALAKRAADESLSEDDIKRAITDWRPDTYRV</sequence>
<organism evidence="2 3">
    <name type="scientific">candidate division GN15 bacterium</name>
    <dbReference type="NCBI Taxonomy" id="2072418"/>
    <lineage>
        <taxon>Bacteria</taxon>
        <taxon>candidate division GN15</taxon>
    </lineage>
</organism>
<keyword evidence="1" id="KW-0472">Membrane</keyword>
<keyword evidence="1" id="KW-0812">Transmembrane</keyword>
<feature type="transmembrane region" description="Helical" evidence="1">
    <location>
        <begin position="12"/>
        <end position="36"/>
    </location>
</feature>
<dbReference type="InterPro" id="IPR045385">
    <property type="entry name" value="DUF6526"/>
</dbReference>
<proteinExistence type="predicted"/>
<protein>
    <submittedName>
        <fullName evidence="2">Uncharacterized protein</fullName>
    </submittedName>
</protein>
<gene>
    <name evidence="2" type="ORF">C3F09_00840</name>
</gene>
<evidence type="ECO:0000313" key="2">
    <source>
        <dbReference type="EMBL" id="PWB76254.1"/>
    </source>
</evidence>
<name>A0A855XCW6_9BACT</name>
<dbReference type="Proteomes" id="UP000250918">
    <property type="component" value="Unassembled WGS sequence"/>
</dbReference>
<dbReference type="AlphaFoldDB" id="A0A855XCW6"/>
<comment type="caution">
    <text evidence="2">The sequence shown here is derived from an EMBL/GenBank/DDBJ whole genome shotgun (WGS) entry which is preliminary data.</text>
</comment>
<dbReference type="EMBL" id="PQAP01000003">
    <property type="protein sequence ID" value="PWB76254.1"/>
    <property type="molecule type" value="Genomic_DNA"/>
</dbReference>
<keyword evidence="1" id="KW-1133">Transmembrane helix</keyword>